<gene>
    <name evidence="1" type="ORF">RBJ67_13420</name>
</gene>
<dbReference type="EMBL" id="JAVDKS010000005">
    <property type="protein sequence ID" value="MDQ2257137.1"/>
    <property type="molecule type" value="Genomic_DNA"/>
</dbReference>
<proteinExistence type="predicted"/>
<dbReference type="AlphaFoldDB" id="A0AAW8HB41"/>
<dbReference type="NCBIfam" id="NF008569">
    <property type="entry name" value="PRK11521.1"/>
    <property type="match status" value="1"/>
</dbReference>
<dbReference type="InterPro" id="IPR019652">
    <property type="entry name" value="DUF2509"/>
</dbReference>
<dbReference type="RefSeq" id="WP_306682913.1">
    <property type="nucleotide sequence ID" value="NZ_JAVDKR010000003.1"/>
</dbReference>
<reference evidence="1 2" key="1">
    <citation type="submission" date="2023-08" db="EMBL/GenBank/DDBJ databases">
        <authorList>
            <person name="Dale J."/>
        </authorList>
    </citation>
    <scope>NUCLEOTIDE SEQUENCE [LARGE SCALE GENOMIC DNA]</scope>
    <source>
        <strain evidence="1 2">2023EL-00788</strain>
    </source>
</reference>
<sequence length="134" mass="14795">MNRQSGVSSLAMVLLLLVLGSLILTGLNQQLETFSALVIGESNAIRHQAGVQSALEWGKVQQWALQPDVQCRQPAQQSRVCLRLLNDNQVLLIAGSHDLLLWRLGGITEGRIRFSPHGWSDFCPLKENALCQLP</sequence>
<comment type="caution">
    <text evidence="1">The sequence shown here is derived from an EMBL/GenBank/DDBJ whole genome shotgun (WGS) entry which is preliminary data.</text>
</comment>
<dbReference type="Pfam" id="PF10713">
    <property type="entry name" value="DUF2509"/>
    <property type="match status" value="1"/>
</dbReference>
<evidence type="ECO:0000313" key="1">
    <source>
        <dbReference type="EMBL" id="MDQ2257137.1"/>
    </source>
</evidence>
<accession>A0AAW8HB41</accession>
<organism evidence="1 2">
    <name type="scientific">Enterobacter soli</name>
    <dbReference type="NCBI Taxonomy" id="885040"/>
    <lineage>
        <taxon>Bacteria</taxon>
        <taxon>Pseudomonadati</taxon>
        <taxon>Pseudomonadota</taxon>
        <taxon>Gammaproteobacteria</taxon>
        <taxon>Enterobacterales</taxon>
        <taxon>Enterobacteriaceae</taxon>
        <taxon>Enterobacter</taxon>
    </lineage>
</organism>
<keyword evidence="2" id="KW-1185">Reference proteome</keyword>
<evidence type="ECO:0000313" key="2">
    <source>
        <dbReference type="Proteomes" id="UP001225042"/>
    </source>
</evidence>
<dbReference type="Proteomes" id="UP001225042">
    <property type="component" value="Unassembled WGS sequence"/>
</dbReference>
<protein>
    <submittedName>
        <fullName evidence="1">DUF2509 family protein</fullName>
    </submittedName>
</protein>
<name>A0AAW8HB41_9ENTR</name>